<evidence type="ECO:0000256" key="2">
    <source>
        <dbReference type="ARBA" id="ARBA00022857"/>
    </source>
</evidence>
<feature type="active site" evidence="4">
    <location>
        <position position="229"/>
    </location>
</feature>
<reference evidence="7 8" key="1">
    <citation type="submission" date="2023-03" db="EMBL/GenBank/DDBJ databases">
        <title>Strain YYF002 represents a novel species in the genus Winogradskyella isolated from seawater.</title>
        <authorList>
            <person name="Fu Z.-Y."/>
        </authorList>
    </citation>
    <scope>NUCLEOTIDE SEQUENCE [LARGE SCALE GENOMIC DNA]</scope>
    <source>
        <strain evidence="7 8">YYF002</strain>
    </source>
</reference>
<dbReference type="Gene3D" id="3.40.605.10">
    <property type="entry name" value="Aldehyde Dehydrogenase, Chain A, domain 1"/>
    <property type="match status" value="1"/>
</dbReference>
<organism evidence="7 8">
    <name type="scientific">Winogradskyella marincola</name>
    <dbReference type="NCBI Taxonomy" id="3037795"/>
    <lineage>
        <taxon>Bacteria</taxon>
        <taxon>Pseudomonadati</taxon>
        <taxon>Bacteroidota</taxon>
        <taxon>Flavobacteriia</taxon>
        <taxon>Flavobacteriales</taxon>
        <taxon>Flavobacteriaceae</taxon>
        <taxon>Winogradskyella</taxon>
    </lineage>
</organism>
<evidence type="ECO:0000259" key="6">
    <source>
        <dbReference type="Pfam" id="PF00171"/>
    </source>
</evidence>
<protein>
    <submittedName>
        <fullName evidence="7">NAD-dependent succinate-semialdehyde dehydrogenase</fullName>
    </submittedName>
</protein>
<dbReference type="InterPro" id="IPR029510">
    <property type="entry name" value="Ald_DH_CS_GLU"/>
</dbReference>
<feature type="domain" description="Aldehyde dehydrogenase" evidence="6">
    <location>
        <begin position="3"/>
        <end position="449"/>
    </location>
</feature>
<dbReference type="Proteomes" id="UP001529085">
    <property type="component" value="Unassembled WGS sequence"/>
</dbReference>
<dbReference type="CDD" id="cd07100">
    <property type="entry name" value="ALDH_SSADH1_GabD1"/>
    <property type="match status" value="1"/>
</dbReference>
<dbReference type="PROSITE" id="PS00687">
    <property type="entry name" value="ALDEHYDE_DEHYDR_GLU"/>
    <property type="match status" value="1"/>
</dbReference>
<comment type="similarity">
    <text evidence="1 5">Belongs to the aldehyde dehydrogenase family.</text>
</comment>
<accession>A0ABT6FXJ0</accession>
<dbReference type="PANTHER" id="PTHR43217:SF1">
    <property type="entry name" value="SUCCINATE SEMIALDEHYDE DEHYDROGENASE [NAD(P)+] SAD"/>
    <property type="match status" value="1"/>
</dbReference>
<gene>
    <name evidence="7" type="ORF">P7122_01455</name>
</gene>
<evidence type="ECO:0000256" key="3">
    <source>
        <dbReference type="ARBA" id="ARBA00023002"/>
    </source>
</evidence>
<proteinExistence type="inferred from homology"/>
<keyword evidence="3 5" id="KW-0560">Oxidoreductase</keyword>
<dbReference type="RefSeq" id="WP_278004002.1">
    <property type="nucleotide sequence ID" value="NZ_JARSBN010000001.1"/>
</dbReference>
<dbReference type="InterPro" id="IPR016163">
    <property type="entry name" value="Ald_DH_C"/>
</dbReference>
<name>A0ABT6FXJ0_9FLAO</name>
<dbReference type="InterPro" id="IPR047110">
    <property type="entry name" value="GABD/Sad-like"/>
</dbReference>
<comment type="caution">
    <text evidence="7">The sequence shown here is derived from an EMBL/GenBank/DDBJ whole genome shotgun (WGS) entry which is preliminary data.</text>
</comment>
<dbReference type="Pfam" id="PF00171">
    <property type="entry name" value="Aldedh"/>
    <property type="match status" value="1"/>
</dbReference>
<dbReference type="InterPro" id="IPR016162">
    <property type="entry name" value="Ald_DH_N"/>
</dbReference>
<keyword evidence="8" id="KW-1185">Reference proteome</keyword>
<dbReference type="Gene3D" id="3.40.309.10">
    <property type="entry name" value="Aldehyde Dehydrogenase, Chain A, domain 2"/>
    <property type="match status" value="1"/>
</dbReference>
<evidence type="ECO:0000313" key="7">
    <source>
        <dbReference type="EMBL" id="MDG4714519.1"/>
    </source>
</evidence>
<evidence type="ECO:0000313" key="8">
    <source>
        <dbReference type="Proteomes" id="UP001529085"/>
    </source>
</evidence>
<evidence type="ECO:0000256" key="4">
    <source>
        <dbReference type="PROSITE-ProRule" id="PRU10007"/>
    </source>
</evidence>
<dbReference type="InterPro" id="IPR044148">
    <property type="entry name" value="ALDH_GabD1-like"/>
</dbReference>
<dbReference type="InterPro" id="IPR015590">
    <property type="entry name" value="Aldehyde_DH_dom"/>
</dbReference>
<dbReference type="EMBL" id="JARSBN010000001">
    <property type="protein sequence ID" value="MDG4714519.1"/>
    <property type="molecule type" value="Genomic_DNA"/>
</dbReference>
<dbReference type="InterPro" id="IPR016161">
    <property type="entry name" value="Ald_DH/histidinol_DH"/>
</dbReference>
<evidence type="ECO:0000256" key="5">
    <source>
        <dbReference type="RuleBase" id="RU003345"/>
    </source>
</evidence>
<evidence type="ECO:0000256" key="1">
    <source>
        <dbReference type="ARBA" id="ARBA00009986"/>
    </source>
</evidence>
<sequence length="453" mass="50353">MSTITTINPYTQEELKTYELIDNTVLQQKLELAEAQFKNWKSFEIKDRRKRLSKVAKLLIERKESYAKLMTEEMGKPLAQGISEIEKCAWVCDFYAKNADDFLADQLIETDAEESFISYDPLGVILAIMPWNYPFWQVMRFAAPTLMAGNTALLKHASSTTECALEIQKLFEDAGFPEGCFQTLLVSHEQIESVISNDIVKAVSLTGSEGAGRKIAEIAGKNLKKTVLELGGNNACIVLKDADLDKHIATMAWARMQNAGQSCIAAKRFIVVEDIYDEFLSKFKAKVESYVVGNPMDDKTEIASMASVDLAEEVEAQVKKSLDLGAKVVLGNKREGALYHPTILENVTTEMPVFKEEVFGPVAAIIKVKNEDKAYDMASNSRFGLGSMVFTKKVDKAKKRIGDIADGAFFINELVKSDPRLPFGGTKTSGYGRELSKEGIMEFVNVKTVYSSK</sequence>
<dbReference type="SUPFAM" id="SSF53720">
    <property type="entry name" value="ALDH-like"/>
    <property type="match status" value="1"/>
</dbReference>
<keyword evidence="2" id="KW-0521">NADP</keyword>
<dbReference type="PANTHER" id="PTHR43217">
    <property type="entry name" value="SUCCINATE SEMIALDEHYDE DEHYDROGENASE [NAD(P)+] SAD"/>
    <property type="match status" value="1"/>
</dbReference>